<dbReference type="InterPro" id="IPR036322">
    <property type="entry name" value="WD40_repeat_dom_sf"/>
</dbReference>
<dbReference type="EMBL" id="JABVXQ010000002">
    <property type="protein sequence ID" value="KAF6127622.1"/>
    <property type="molecule type" value="Genomic_DNA"/>
</dbReference>
<dbReference type="InterPro" id="IPR042410">
    <property type="entry name" value="WBSCR13"/>
</dbReference>
<comment type="caution">
    <text evidence="5">The sequence shown here is derived from an EMBL/GenBank/DDBJ whole genome shotgun (WGS) entry which is preliminary data.</text>
</comment>
<dbReference type="PROSITE" id="PS50082">
    <property type="entry name" value="WD_REPEATS_2"/>
    <property type="match status" value="1"/>
</dbReference>
<dbReference type="GO" id="GO:0030968">
    <property type="term" value="P:endoplasmic reticulum unfolded protein response"/>
    <property type="evidence" value="ECO:0007669"/>
    <property type="project" value="TreeGrafter"/>
</dbReference>
<dbReference type="FunFam" id="2.130.10.10:FF:000574">
    <property type="entry name" value="Transducin beta like 2"/>
    <property type="match status" value="1"/>
</dbReference>
<dbReference type="GO" id="GO:0005783">
    <property type="term" value="C:endoplasmic reticulum"/>
    <property type="evidence" value="ECO:0007669"/>
    <property type="project" value="TreeGrafter"/>
</dbReference>
<evidence type="ECO:0000313" key="6">
    <source>
        <dbReference type="Proteomes" id="UP000664940"/>
    </source>
</evidence>
<evidence type="ECO:0000313" key="5">
    <source>
        <dbReference type="EMBL" id="KAF6127622.1"/>
    </source>
</evidence>
<dbReference type="PANTHER" id="PTHR44321:SF1">
    <property type="entry name" value="TRANSDUCIN BETA-LIKE PROTEIN 2"/>
    <property type="match status" value="1"/>
</dbReference>
<evidence type="ECO:0000256" key="2">
    <source>
        <dbReference type="SAM" id="MobiDB-lite"/>
    </source>
</evidence>
<dbReference type="AlphaFoldDB" id="A0A834BCC0"/>
<dbReference type="Pfam" id="PF00400">
    <property type="entry name" value="WD40"/>
    <property type="match status" value="1"/>
</dbReference>
<keyword evidence="3" id="KW-0812">Transmembrane</keyword>
<keyword evidence="1" id="KW-0853">WD repeat</keyword>
<evidence type="ECO:0000256" key="3">
    <source>
        <dbReference type="SAM" id="Phobius"/>
    </source>
</evidence>
<dbReference type="PROSITE" id="PS50294">
    <property type="entry name" value="WD_REPEATS_REGION"/>
    <property type="match status" value="1"/>
</dbReference>
<sequence>MELPQMPELMGLSLLLGLLALMATAAVARGWLRAEEEISSRSAGQKANGFPLDKSSKSKKQKQQQRIRKEKPQQHNFTHRLLAAALKSHSGNISCMDFSSNGKYLATCADDRTVRIWSTKDFPQREHRSMRANVELDHATLVRFSPDCRAFLVWLANGETLRVFKMSKREDGGYTFTATPEDFPKKHKAPVINIGIADTGKRHSESGACLRQEGMALVIKLNELMLPLSILLSLSMIMGLWLCFPGVWEP</sequence>
<keyword evidence="3" id="KW-1133">Transmembrane helix</keyword>
<feature type="signal peptide" evidence="4">
    <location>
        <begin position="1"/>
        <end position="30"/>
    </location>
</feature>
<dbReference type="InterPro" id="IPR015943">
    <property type="entry name" value="WD40/YVTN_repeat-like_dom_sf"/>
</dbReference>
<organism evidence="5 6">
    <name type="scientific">Phyllostomus discolor</name>
    <name type="common">pale spear-nosed bat</name>
    <dbReference type="NCBI Taxonomy" id="89673"/>
    <lineage>
        <taxon>Eukaryota</taxon>
        <taxon>Metazoa</taxon>
        <taxon>Chordata</taxon>
        <taxon>Craniata</taxon>
        <taxon>Vertebrata</taxon>
        <taxon>Euteleostomi</taxon>
        <taxon>Mammalia</taxon>
        <taxon>Eutheria</taxon>
        <taxon>Laurasiatheria</taxon>
        <taxon>Chiroptera</taxon>
        <taxon>Yangochiroptera</taxon>
        <taxon>Phyllostomidae</taxon>
        <taxon>Phyllostominae</taxon>
        <taxon>Phyllostomus</taxon>
    </lineage>
</organism>
<protein>
    <submittedName>
        <fullName evidence="5">Transducin beta like 2</fullName>
    </submittedName>
</protein>
<name>A0A834BCC0_9CHIR</name>
<dbReference type="PANTHER" id="PTHR44321">
    <property type="entry name" value="TRANSDUCIN BETA-LIKE PROTEIN 2"/>
    <property type="match status" value="1"/>
</dbReference>
<feature type="compositionally biased region" description="Basic residues" evidence="2">
    <location>
        <begin position="57"/>
        <end position="69"/>
    </location>
</feature>
<dbReference type="SMART" id="SM00320">
    <property type="entry name" value="WD40"/>
    <property type="match status" value="1"/>
</dbReference>
<dbReference type="Proteomes" id="UP000664940">
    <property type="component" value="Unassembled WGS sequence"/>
</dbReference>
<gene>
    <name evidence="5" type="ORF">HJG60_018620</name>
</gene>
<evidence type="ECO:0000256" key="4">
    <source>
        <dbReference type="SAM" id="SignalP"/>
    </source>
</evidence>
<reference evidence="5 6" key="1">
    <citation type="journal article" date="2020" name="Nature">
        <title>Six reference-quality genomes reveal evolution of bat adaptations.</title>
        <authorList>
            <person name="Jebb D."/>
            <person name="Huang Z."/>
            <person name="Pippel M."/>
            <person name="Hughes G.M."/>
            <person name="Lavrichenko K."/>
            <person name="Devanna P."/>
            <person name="Winkler S."/>
            <person name="Jermiin L.S."/>
            <person name="Skirmuntt E.C."/>
            <person name="Katzourakis A."/>
            <person name="Burkitt-Gray L."/>
            <person name="Ray D.A."/>
            <person name="Sullivan K.A.M."/>
            <person name="Roscito J.G."/>
            <person name="Kirilenko B.M."/>
            <person name="Davalos L.M."/>
            <person name="Corthals A.P."/>
            <person name="Power M.L."/>
            <person name="Jones G."/>
            <person name="Ransome R.D."/>
            <person name="Dechmann D.K.N."/>
            <person name="Locatelli A.G."/>
            <person name="Puechmaille S.J."/>
            <person name="Fedrigo O."/>
            <person name="Jarvis E.D."/>
            <person name="Hiller M."/>
            <person name="Vernes S.C."/>
            <person name="Myers E.W."/>
            <person name="Teeling E.C."/>
        </authorList>
    </citation>
    <scope>NUCLEOTIDE SEQUENCE [LARGE SCALE GENOMIC DNA]</scope>
    <source>
        <strain evidence="5">Bat1K_MPI-CBG_1</strain>
    </source>
</reference>
<feature type="region of interest" description="Disordered" evidence="2">
    <location>
        <begin position="42"/>
        <end position="74"/>
    </location>
</feature>
<accession>A0A834BCC0</accession>
<keyword evidence="4" id="KW-0732">Signal</keyword>
<dbReference type="Gene3D" id="2.130.10.10">
    <property type="entry name" value="YVTN repeat-like/Quinoprotein amine dehydrogenase"/>
    <property type="match status" value="1"/>
</dbReference>
<dbReference type="InterPro" id="IPR001680">
    <property type="entry name" value="WD40_rpt"/>
</dbReference>
<feature type="repeat" description="WD" evidence="1">
    <location>
        <begin position="86"/>
        <end position="118"/>
    </location>
</feature>
<dbReference type="SUPFAM" id="SSF50978">
    <property type="entry name" value="WD40 repeat-like"/>
    <property type="match status" value="1"/>
</dbReference>
<evidence type="ECO:0000256" key="1">
    <source>
        <dbReference type="PROSITE-ProRule" id="PRU00221"/>
    </source>
</evidence>
<keyword evidence="3" id="KW-0472">Membrane</keyword>
<feature type="chain" id="PRO_5032783687" evidence="4">
    <location>
        <begin position="31"/>
        <end position="250"/>
    </location>
</feature>
<proteinExistence type="predicted"/>
<feature type="transmembrane region" description="Helical" evidence="3">
    <location>
        <begin position="224"/>
        <end position="244"/>
    </location>
</feature>